<evidence type="ECO:0000313" key="13">
    <source>
        <dbReference type="Proteomes" id="UP000444721"/>
    </source>
</evidence>
<gene>
    <name evidence="12" type="ORF">FDP41_013172</name>
</gene>
<feature type="transmembrane region" description="Helical" evidence="10">
    <location>
        <begin position="220"/>
        <end position="253"/>
    </location>
</feature>
<accession>A0A6A5C5V2</accession>
<dbReference type="EC" id="2.4.1.-" evidence="10"/>
<evidence type="ECO:0000256" key="8">
    <source>
        <dbReference type="ARBA" id="ARBA00022989"/>
    </source>
</evidence>
<feature type="transmembrane region" description="Helical" evidence="10">
    <location>
        <begin position="137"/>
        <end position="160"/>
    </location>
</feature>
<organism evidence="12 13">
    <name type="scientific">Naegleria fowleri</name>
    <name type="common">Brain eating amoeba</name>
    <dbReference type="NCBI Taxonomy" id="5763"/>
    <lineage>
        <taxon>Eukaryota</taxon>
        <taxon>Discoba</taxon>
        <taxon>Heterolobosea</taxon>
        <taxon>Tetramitia</taxon>
        <taxon>Eutetramitia</taxon>
        <taxon>Vahlkampfiidae</taxon>
        <taxon>Naegleria</taxon>
    </lineage>
</organism>
<dbReference type="PANTHER" id="PTHR12413">
    <property type="entry name" value="DOLICHYL GLYCOSYLTRANSFERASE"/>
    <property type="match status" value="1"/>
</dbReference>
<feature type="transmembrane region" description="Helical" evidence="10">
    <location>
        <begin position="259"/>
        <end position="279"/>
    </location>
</feature>
<dbReference type="VEuPathDB" id="AmoebaDB:NF0027540"/>
<feature type="region of interest" description="Disordered" evidence="11">
    <location>
        <begin position="1"/>
        <end position="20"/>
    </location>
</feature>
<comment type="pathway">
    <text evidence="2 10">Protein modification; protein glycosylation.</text>
</comment>
<dbReference type="OrthoDB" id="4983at2759"/>
<evidence type="ECO:0000256" key="3">
    <source>
        <dbReference type="ARBA" id="ARBA00008715"/>
    </source>
</evidence>
<evidence type="ECO:0000256" key="11">
    <source>
        <dbReference type="SAM" id="MobiDB-lite"/>
    </source>
</evidence>
<dbReference type="Proteomes" id="UP000444721">
    <property type="component" value="Unassembled WGS sequence"/>
</dbReference>
<dbReference type="InterPro" id="IPR004856">
    <property type="entry name" value="Glyco_trans_ALG6/ALG8"/>
</dbReference>
<dbReference type="GO" id="GO:0042281">
    <property type="term" value="F:dolichyl pyrophosphate Man9GlcNAc2 alpha-1,3-glucosyltransferase activity"/>
    <property type="evidence" value="ECO:0007669"/>
    <property type="project" value="TreeGrafter"/>
</dbReference>
<dbReference type="VEuPathDB" id="AmoebaDB:FDP41_013172"/>
<feature type="transmembrane region" description="Helical" evidence="10">
    <location>
        <begin position="34"/>
        <end position="53"/>
    </location>
</feature>
<keyword evidence="7 10" id="KW-0256">Endoplasmic reticulum</keyword>
<dbReference type="RefSeq" id="XP_044565402.1">
    <property type="nucleotide sequence ID" value="XM_044703773.1"/>
</dbReference>
<keyword evidence="8 10" id="KW-1133">Transmembrane helix</keyword>
<dbReference type="OMA" id="FQVPPMH"/>
<dbReference type="Pfam" id="PF03155">
    <property type="entry name" value="Alg6_Alg8"/>
    <property type="match status" value="1"/>
</dbReference>
<keyword evidence="13" id="KW-1185">Reference proteome</keyword>
<dbReference type="GeneID" id="68120387"/>
<dbReference type="UniPathway" id="UPA00378"/>
<comment type="caution">
    <text evidence="12">The sequence shown here is derived from an EMBL/GenBank/DDBJ whole genome shotgun (WGS) entry which is preliminary data.</text>
</comment>
<evidence type="ECO:0000313" key="12">
    <source>
        <dbReference type="EMBL" id="KAF0980689.1"/>
    </source>
</evidence>
<feature type="transmembrane region" description="Helical" evidence="10">
    <location>
        <begin position="327"/>
        <end position="349"/>
    </location>
</feature>
<dbReference type="VEuPathDB" id="AmoebaDB:NfTy_035950"/>
<evidence type="ECO:0000256" key="5">
    <source>
        <dbReference type="ARBA" id="ARBA00022679"/>
    </source>
</evidence>
<comment type="subcellular location">
    <subcellularLocation>
        <location evidence="1 10">Endoplasmic reticulum membrane</location>
        <topology evidence="1 10">Multi-pass membrane protein</topology>
    </subcellularLocation>
</comment>
<feature type="transmembrane region" description="Helical" evidence="10">
    <location>
        <begin position="436"/>
        <end position="453"/>
    </location>
</feature>
<feature type="transmembrane region" description="Helical" evidence="10">
    <location>
        <begin position="361"/>
        <end position="382"/>
    </location>
</feature>
<dbReference type="GO" id="GO:0005789">
    <property type="term" value="C:endoplasmic reticulum membrane"/>
    <property type="evidence" value="ECO:0007669"/>
    <property type="project" value="UniProtKB-SubCell"/>
</dbReference>
<evidence type="ECO:0000256" key="10">
    <source>
        <dbReference type="RuleBase" id="RU363110"/>
    </source>
</evidence>
<reference evidence="12 13" key="1">
    <citation type="journal article" date="2019" name="Sci. Rep.">
        <title>Nanopore sequencing improves the draft genome of the human pathogenic amoeba Naegleria fowleri.</title>
        <authorList>
            <person name="Liechti N."/>
            <person name="Schurch N."/>
            <person name="Bruggmann R."/>
            <person name="Wittwer M."/>
        </authorList>
    </citation>
    <scope>NUCLEOTIDE SEQUENCE [LARGE SCALE GENOMIC DNA]</scope>
    <source>
        <strain evidence="12 13">ATCC 30894</strain>
    </source>
</reference>
<keyword evidence="4 10" id="KW-0328">Glycosyltransferase</keyword>
<evidence type="ECO:0000256" key="7">
    <source>
        <dbReference type="ARBA" id="ARBA00022824"/>
    </source>
</evidence>
<feature type="transmembrane region" description="Helical" evidence="10">
    <location>
        <begin position="459"/>
        <end position="478"/>
    </location>
</feature>
<dbReference type="AlphaFoldDB" id="A0A6A5C5V2"/>
<feature type="transmembrane region" description="Helical" evidence="10">
    <location>
        <begin position="490"/>
        <end position="513"/>
    </location>
</feature>
<keyword evidence="6 10" id="KW-0812">Transmembrane</keyword>
<keyword evidence="9 10" id="KW-0472">Membrane</keyword>
<evidence type="ECO:0000256" key="6">
    <source>
        <dbReference type="ARBA" id="ARBA00022692"/>
    </source>
</evidence>
<protein>
    <recommendedName>
        <fullName evidence="10">Alpha-1,3-glucosyltransferase</fullName>
        <ecNumber evidence="10">2.4.1.-</ecNumber>
    </recommendedName>
</protein>
<dbReference type="PANTHER" id="PTHR12413:SF1">
    <property type="entry name" value="DOLICHYL PYROPHOSPHATE MAN9GLCNAC2 ALPHA-1,3-GLUCOSYLTRANSFERASE"/>
    <property type="match status" value="1"/>
</dbReference>
<comment type="similarity">
    <text evidence="3 10">Belongs to the ALG6/ALG8 glucosyltransferase family.</text>
</comment>
<evidence type="ECO:0000256" key="2">
    <source>
        <dbReference type="ARBA" id="ARBA00004922"/>
    </source>
</evidence>
<dbReference type="EMBL" id="VFQX01000017">
    <property type="protein sequence ID" value="KAF0980689.1"/>
    <property type="molecule type" value="Genomic_DNA"/>
</dbReference>
<name>A0A6A5C5V2_NAEFO</name>
<sequence length="523" mass="61020">MIETPNNTQRNNNNNNNESNNFQHVLSTERLKNLLLLIACIGMLFRICIAMYQPHSGKSSPPMYGDFEAQRHWIELTKHLPISEWYFYDLEYWGLDYPPLTAFHHYLMGKLSDLFGLCQGCFDFMSSRGNQSHQTVMFMRVSVILSDLVLYIPACFLLLMEFRERYKNSMWECIWLICCPSLVLIDHGHFQFNNIFLGFSLFSIYFLAQFQKNDNNLFSLSLACISFVCTICYKQMALYYSLSFFFFILAQILSRPKAFLVVILSVITTFGVIFAPFLLQKDGLNVFLQVIHRMFPFKRGLFEDKVASFWCSTSILIKWNQLFNEKALIRLSTISTLVVALPSCLHLFYKVWSKKSSVSPQYLQSLFFINLAIVSFSFYLFSFQVHEKTILLPLLPCLLIYIQNIQKLSLSSLIPFLNIVSCFSMYPLFIKDNLKLAYILVQILSIMMSYVNFGKLGKLWKIVVVLSLTGMVVIHLVMHFATPPHRYPDLFVLMCTTFSFAHFIMFTCLLYFVQFFKLDTKID</sequence>
<evidence type="ECO:0000256" key="9">
    <source>
        <dbReference type="ARBA" id="ARBA00023136"/>
    </source>
</evidence>
<keyword evidence="5 10" id="KW-0808">Transferase</keyword>
<evidence type="ECO:0000256" key="4">
    <source>
        <dbReference type="ARBA" id="ARBA00022676"/>
    </source>
</evidence>
<evidence type="ECO:0000256" key="1">
    <source>
        <dbReference type="ARBA" id="ARBA00004477"/>
    </source>
</evidence>
<proteinExistence type="inferred from homology"/>
<feature type="transmembrane region" description="Helical" evidence="10">
    <location>
        <begin position="412"/>
        <end position="429"/>
    </location>
</feature>